<dbReference type="PANTHER" id="PTHR24148:SF64">
    <property type="entry name" value="HETEROKARYON INCOMPATIBILITY DOMAIN-CONTAINING PROTEIN"/>
    <property type="match status" value="1"/>
</dbReference>
<dbReference type="KEGG" id="aalt:CC77DRAFT_933549"/>
<organism evidence="1 2">
    <name type="scientific">Alternaria alternata</name>
    <name type="common">Alternaria rot fungus</name>
    <name type="synonym">Torula alternata</name>
    <dbReference type="NCBI Taxonomy" id="5599"/>
    <lineage>
        <taxon>Eukaryota</taxon>
        <taxon>Fungi</taxon>
        <taxon>Dikarya</taxon>
        <taxon>Ascomycota</taxon>
        <taxon>Pezizomycotina</taxon>
        <taxon>Dothideomycetes</taxon>
        <taxon>Pleosporomycetidae</taxon>
        <taxon>Pleosporales</taxon>
        <taxon>Pleosporineae</taxon>
        <taxon>Pleosporaceae</taxon>
        <taxon>Alternaria</taxon>
        <taxon>Alternaria sect. Alternaria</taxon>
        <taxon>Alternaria alternata complex</taxon>
    </lineage>
</organism>
<evidence type="ECO:0008006" key="3">
    <source>
        <dbReference type="Google" id="ProtNLM"/>
    </source>
</evidence>
<dbReference type="GeneID" id="29119915"/>
<dbReference type="EMBL" id="KV441476">
    <property type="protein sequence ID" value="OAG21808.1"/>
    <property type="molecule type" value="Genomic_DNA"/>
</dbReference>
<dbReference type="RefSeq" id="XP_018387229.1">
    <property type="nucleotide sequence ID" value="XM_018534321.1"/>
</dbReference>
<protein>
    <recommendedName>
        <fullName evidence="3">Heterokaryon incompatibility domain-containing protein</fullName>
    </recommendedName>
</protein>
<dbReference type="VEuPathDB" id="FungiDB:CC77DRAFT_933549"/>
<dbReference type="AlphaFoldDB" id="A0A177DR17"/>
<dbReference type="PANTHER" id="PTHR24148">
    <property type="entry name" value="ANKYRIN REPEAT DOMAIN-CONTAINING PROTEIN 39 HOMOLOG-RELATED"/>
    <property type="match status" value="1"/>
</dbReference>
<accession>A0A177DR17</accession>
<evidence type="ECO:0000313" key="1">
    <source>
        <dbReference type="EMBL" id="OAG21808.1"/>
    </source>
</evidence>
<dbReference type="InterPro" id="IPR052895">
    <property type="entry name" value="HetReg/Transcr_Mod"/>
</dbReference>
<dbReference type="Proteomes" id="UP000077248">
    <property type="component" value="Unassembled WGS sequence"/>
</dbReference>
<name>A0A177DR17_ALTAL</name>
<proteinExistence type="predicted"/>
<dbReference type="Pfam" id="PF26639">
    <property type="entry name" value="Het-6_barrel"/>
    <property type="match status" value="1"/>
</dbReference>
<sequence length="83" mass="9469">MLSLEQRALITTETGYLGLAPTAVRQGDVVAILFGCRFPMVLRPYLDDMYQVIGECYIHELMDGEMLSQERDGHVSRREFVLC</sequence>
<dbReference type="STRING" id="5599.A0A177DR17"/>
<evidence type="ECO:0000313" key="2">
    <source>
        <dbReference type="Proteomes" id="UP000077248"/>
    </source>
</evidence>
<gene>
    <name evidence="1" type="ORF">CC77DRAFT_933549</name>
</gene>
<reference evidence="1 2" key="1">
    <citation type="submission" date="2016-05" db="EMBL/GenBank/DDBJ databases">
        <title>Comparative analysis of secretome profiles of manganese(II)-oxidizing ascomycete fungi.</title>
        <authorList>
            <consortium name="DOE Joint Genome Institute"/>
            <person name="Zeiner C.A."/>
            <person name="Purvine S.O."/>
            <person name="Zink E.M."/>
            <person name="Wu S."/>
            <person name="Pasa-Tolic L."/>
            <person name="Chaput D.L."/>
            <person name="Haridas S."/>
            <person name="Grigoriev I.V."/>
            <person name="Santelli C.M."/>
            <person name="Hansel C.M."/>
        </authorList>
    </citation>
    <scope>NUCLEOTIDE SEQUENCE [LARGE SCALE GENOMIC DNA]</scope>
    <source>
        <strain evidence="1 2">SRC1lrK2f</strain>
    </source>
</reference>
<keyword evidence="2" id="KW-1185">Reference proteome</keyword>
<dbReference type="OMA" id="WIYLPES"/>